<feature type="transmembrane region" description="Helical" evidence="7">
    <location>
        <begin position="289"/>
        <end position="311"/>
    </location>
</feature>
<dbReference type="Proteomes" id="UP000324143">
    <property type="component" value="Unassembled WGS sequence"/>
</dbReference>
<evidence type="ECO:0000256" key="5">
    <source>
        <dbReference type="ARBA" id="ARBA00022989"/>
    </source>
</evidence>
<dbReference type="Gene3D" id="1.20.1530.20">
    <property type="match status" value="1"/>
</dbReference>
<dbReference type="Pfam" id="PF00999">
    <property type="entry name" value="Na_H_Exchanger"/>
    <property type="match status" value="1"/>
</dbReference>
<evidence type="ECO:0000313" key="10">
    <source>
        <dbReference type="Proteomes" id="UP000324143"/>
    </source>
</evidence>
<dbReference type="PANTHER" id="PTHR42751">
    <property type="entry name" value="SODIUM/HYDROGEN EXCHANGER FAMILY/TRKA DOMAIN PROTEIN"/>
    <property type="match status" value="1"/>
</dbReference>
<gene>
    <name evidence="9" type="ORF">FXF47_03535</name>
</gene>
<sequence>MLGFDNIILELSIIFVGSALLATIFLKLKQPVILSYIFLGMLIGPWGFKLINNPAQIEKISHFGIILLLFLLGLDLQPAKLIKLFKKTALITLVSNFFFMGIVFGILQIFGFTALNSAVAGIALMFSSTVICVKLINTNTLHHKYIGEMIISILLIQDILAILSIIIIKSGKLENAILDSLFLILKLIGLILLAYLVVKFLILKIVKKYDTVHEYVFIVSLGWCLLVAEIAKVLGLSYEIGAFIAGVSLAISPLALFILDRLKPLRNFFLVLFFFSIGANYDFLLTRNIILPGIIIVIVLTLIKPMVYYFGFNILREDKKISKELGFRLGQSSEFALIIAYTALQINIITDSTSYLIQFVTITTFIISTFIVMKKYKTPISLK</sequence>
<keyword evidence="10" id="KW-1185">Reference proteome</keyword>
<feature type="transmembrane region" description="Helical" evidence="7">
    <location>
        <begin position="6"/>
        <end position="25"/>
    </location>
</feature>
<comment type="caution">
    <text evidence="9">The sequence shown here is derived from an EMBL/GenBank/DDBJ whole genome shotgun (WGS) entry which is preliminary data.</text>
</comment>
<dbReference type="InterPro" id="IPR038770">
    <property type="entry name" value="Na+/solute_symporter_sf"/>
</dbReference>
<dbReference type="AlphaFoldDB" id="A0A5D0MJH2"/>
<evidence type="ECO:0000256" key="4">
    <source>
        <dbReference type="ARBA" id="ARBA00022692"/>
    </source>
</evidence>
<comment type="similarity">
    <text evidence="2">Belongs to the monovalent cation:proton antiporter 2 (CPA2) transporter (TC 2.A.37) family.</text>
</comment>
<evidence type="ECO:0000259" key="8">
    <source>
        <dbReference type="Pfam" id="PF00999"/>
    </source>
</evidence>
<feature type="transmembrane region" description="Helical" evidence="7">
    <location>
        <begin position="88"/>
        <end position="112"/>
    </location>
</feature>
<name>A0A5D0MJH2_9BACT</name>
<proteinExistence type="inferred from homology"/>
<keyword evidence="6 7" id="KW-0472">Membrane</keyword>
<dbReference type="GO" id="GO:0015297">
    <property type="term" value="F:antiporter activity"/>
    <property type="evidence" value="ECO:0007669"/>
    <property type="project" value="InterPro"/>
</dbReference>
<evidence type="ECO:0000313" key="9">
    <source>
        <dbReference type="EMBL" id="TYB31681.1"/>
    </source>
</evidence>
<keyword evidence="4 7" id="KW-0812">Transmembrane</keyword>
<accession>A0A5D0MJH2</accession>
<dbReference type="EMBL" id="VSIX01000032">
    <property type="protein sequence ID" value="TYB31681.1"/>
    <property type="molecule type" value="Genomic_DNA"/>
</dbReference>
<feature type="transmembrane region" description="Helical" evidence="7">
    <location>
        <begin position="215"/>
        <end position="234"/>
    </location>
</feature>
<feature type="transmembrane region" description="Helical" evidence="7">
    <location>
        <begin position="240"/>
        <end position="258"/>
    </location>
</feature>
<dbReference type="GO" id="GO:0016020">
    <property type="term" value="C:membrane"/>
    <property type="evidence" value="ECO:0007669"/>
    <property type="project" value="UniProtKB-SubCell"/>
</dbReference>
<feature type="transmembrane region" description="Helical" evidence="7">
    <location>
        <begin position="180"/>
        <end position="203"/>
    </location>
</feature>
<keyword evidence="3" id="KW-0813">Transport</keyword>
<reference evidence="9" key="1">
    <citation type="submission" date="2019-08" db="EMBL/GenBank/DDBJ databases">
        <title>Genomic characterization of a novel candidate phylum (ARYD3) from a high temperature, high salinity tertiary oil reservoir in north central Oklahoma, USA.</title>
        <authorList>
            <person name="Youssef N.H."/>
            <person name="Yadav A."/>
            <person name="Elshahed M.S."/>
        </authorList>
    </citation>
    <scope>NUCLEOTIDE SEQUENCE [LARGE SCALE GENOMIC DNA]</scope>
    <source>
        <strain evidence="9">ARYD3</strain>
    </source>
</reference>
<evidence type="ECO:0000256" key="1">
    <source>
        <dbReference type="ARBA" id="ARBA00004141"/>
    </source>
</evidence>
<feature type="transmembrane region" description="Helical" evidence="7">
    <location>
        <begin position="118"/>
        <end position="137"/>
    </location>
</feature>
<evidence type="ECO:0000256" key="6">
    <source>
        <dbReference type="ARBA" id="ARBA00023136"/>
    </source>
</evidence>
<feature type="transmembrane region" description="Helical" evidence="7">
    <location>
        <begin position="32"/>
        <end position="48"/>
    </location>
</feature>
<feature type="transmembrane region" description="Helical" evidence="7">
    <location>
        <begin position="265"/>
        <end position="283"/>
    </location>
</feature>
<protein>
    <submittedName>
        <fullName evidence="9">Cation:proton antiporter</fullName>
    </submittedName>
</protein>
<organism evidence="9 10">
    <name type="scientific">Candidatus Mcinerneyibacterium aminivorans</name>
    <dbReference type="NCBI Taxonomy" id="2703815"/>
    <lineage>
        <taxon>Bacteria</taxon>
        <taxon>Candidatus Macinerneyibacteriota</taxon>
        <taxon>Candidatus Mcinerneyibacteria</taxon>
        <taxon>Candidatus Mcinerneyibacteriales</taxon>
        <taxon>Candidatus Mcinerneyibacteriaceae</taxon>
        <taxon>Candidatus Mcinerneyibacterium</taxon>
    </lineage>
</organism>
<evidence type="ECO:0000256" key="3">
    <source>
        <dbReference type="ARBA" id="ARBA00022448"/>
    </source>
</evidence>
<feature type="domain" description="Cation/H+ exchanger transmembrane" evidence="8">
    <location>
        <begin position="18"/>
        <end position="372"/>
    </location>
</feature>
<dbReference type="PANTHER" id="PTHR42751:SF3">
    <property type="entry name" value="SODIUM_GLUTAMATE SYMPORTER"/>
    <property type="match status" value="1"/>
</dbReference>
<keyword evidence="5 7" id="KW-1133">Transmembrane helix</keyword>
<feature type="transmembrane region" description="Helical" evidence="7">
    <location>
        <begin position="332"/>
        <end position="349"/>
    </location>
</feature>
<feature type="transmembrane region" description="Helical" evidence="7">
    <location>
        <begin position="355"/>
        <end position="373"/>
    </location>
</feature>
<feature type="transmembrane region" description="Helical" evidence="7">
    <location>
        <begin position="149"/>
        <end position="168"/>
    </location>
</feature>
<dbReference type="GO" id="GO:1902600">
    <property type="term" value="P:proton transmembrane transport"/>
    <property type="evidence" value="ECO:0007669"/>
    <property type="project" value="InterPro"/>
</dbReference>
<dbReference type="InterPro" id="IPR006153">
    <property type="entry name" value="Cation/H_exchanger_TM"/>
</dbReference>
<comment type="subcellular location">
    <subcellularLocation>
        <location evidence="1">Membrane</location>
        <topology evidence="1">Multi-pass membrane protein</topology>
    </subcellularLocation>
</comment>
<evidence type="ECO:0000256" key="7">
    <source>
        <dbReference type="SAM" id="Phobius"/>
    </source>
</evidence>
<evidence type="ECO:0000256" key="2">
    <source>
        <dbReference type="ARBA" id="ARBA00005551"/>
    </source>
</evidence>